<gene>
    <name evidence="1" type="ORF">LOK49_LG15G02152</name>
</gene>
<proteinExistence type="predicted"/>
<protein>
    <submittedName>
        <fullName evidence="1">Uncharacterized protein</fullName>
    </submittedName>
</protein>
<reference evidence="1 2" key="1">
    <citation type="journal article" date="2022" name="Plant J.">
        <title>Chromosome-level genome of Camellia lanceoleosa provides a valuable resource for understanding genome evolution and self-incompatibility.</title>
        <authorList>
            <person name="Gong W."/>
            <person name="Xiao S."/>
            <person name="Wang L."/>
            <person name="Liao Z."/>
            <person name="Chang Y."/>
            <person name="Mo W."/>
            <person name="Hu G."/>
            <person name="Li W."/>
            <person name="Zhao G."/>
            <person name="Zhu H."/>
            <person name="Hu X."/>
            <person name="Ji K."/>
            <person name="Xiang X."/>
            <person name="Song Q."/>
            <person name="Yuan D."/>
            <person name="Jin S."/>
            <person name="Zhang L."/>
        </authorList>
    </citation>
    <scope>NUCLEOTIDE SEQUENCE [LARGE SCALE GENOMIC DNA]</scope>
    <source>
        <strain evidence="1">SQ_2022a</strain>
    </source>
</reference>
<keyword evidence="2" id="KW-1185">Reference proteome</keyword>
<name>A0ACC0F8Y7_9ERIC</name>
<accession>A0ACC0F8Y7</accession>
<dbReference type="Proteomes" id="UP001060215">
    <property type="component" value="Chromosome 11"/>
</dbReference>
<organism evidence="1 2">
    <name type="scientific">Camellia lanceoleosa</name>
    <dbReference type="NCBI Taxonomy" id="1840588"/>
    <lineage>
        <taxon>Eukaryota</taxon>
        <taxon>Viridiplantae</taxon>
        <taxon>Streptophyta</taxon>
        <taxon>Embryophyta</taxon>
        <taxon>Tracheophyta</taxon>
        <taxon>Spermatophyta</taxon>
        <taxon>Magnoliopsida</taxon>
        <taxon>eudicotyledons</taxon>
        <taxon>Gunneridae</taxon>
        <taxon>Pentapetalae</taxon>
        <taxon>asterids</taxon>
        <taxon>Ericales</taxon>
        <taxon>Theaceae</taxon>
        <taxon>Camellia</taxon>
    </lineage>
</organism>
<dbReference type="EMBL" id="CM045768">
    <property type="protein sequence ID" value="KAI7984593.1"/>
    <property type="molecule type" value="Genomic_DNA"/>
</dbReference>
<sequence>MQSPTSVNKSNEFKQKSRFLSDNFVWSLCKVLAVSGILVYLVFLTASNNSICPDSNFFFKFSPSKAIYINGNSPTKVSHLVFGLVSSVKSWKPRKPYIDSWWRPNVTRGYLFLDRGNMDEFLPWPKTSPPLRISDDWSKLEKESKHVAPIMIRMVLAILETFREGDDGARWYIMGFDDSIFFVDNWVDVLNKYDHSKYYYIGAYSETVMSNMWYSFDQAFGGGGFALSYPLAAAIVKDLKGCIKRYPYVISHDTIVQYCVDELGVSLTVEKGVHQIDLHGDISGFLSSHPQSPLLSLHHLDFVQPIFPSKDSLQSTDHLMKAANVDQSRLLQQIVCYHKERKWSTSVSWGYSIYIYDKILPRTMLKRPLETFNAWTSRARPPKFMFNTRGTCDNPPIVFFFESIEKSSSGNQIVTTYLRSSPPAYNCSSKASHSGDHISKIQVFSPTTKFMEVNIQRSECCDIEKVGTNNVEVKVRTCKDDEIIG</sequence>
<comment type="caution">
    <text evidence="1">The sequence shown here is derived from an EMBL/GenBank/DDBJ whole genome shotgun (WGS) entry which is preliminary data.</text>
</comment>
<evidence type="ECO:0000313" key="1">
    <source>
        <dbReference type="EMBL" id="KAI7984593.1"/>
    </source>
</evidence>
<evidence type="ECO:0000313" key="2">
    <source>
        <dbReference type="Proteomes" id="UP001060215"/>
    </source>
</evidence>